<dbReference type="RefSeq" id="WP_190260604.1">
    <property type="nucleotide sequence ID" value="NZ_CP053923.1"/>
</dbReference>
<dbReference type="KEGG" id="dvn:HQ394_04290"/>
<dbReference type="KEGG" id="dvn:HQ394_13245"/>
<dbReference type="GO" id="GO:0004803">
    <property type="term" value="F:transposase activity"/>
    <property type="evidence" value="ECO:0007669"/>
    <property type="project" value="InterPro"/>
</dbReference>
<dbReference type="NCBIfam" id="NF033591">
    <property type="entry name" value="transpos_IS4_2"/>
    <property type="match status" value="1"/>
</dbReference>
<dbReference type="KEGG" id="dvn:HQ394_02045"/>
<evidence type="ECO:0000259" key="1">
    <source>
        <dbReference type="Pfam" id="PF01609"/>
    </source>
</evidence>
<dbReference type="Gene3D" id="3.90.350.10">
    <property type="entry name" value="Transposase Inhibitor Protein From Tn5, Chain A, domain 1"/>
    <property type="match status" value="1"/>
</dbReference>
<dbReference type="GO" id="GO:0006313">
    <property type="term" value="P:DNA transposition"/>
    <property type="evidence" value="ECO:0007669"/>
    <property type="project" value="InterPro"/>
</dbReference>
<dbReference type="InterPro" id="IPR012337">
    <property type="entry name" value="RNaseH-like_sf"/>
</dbReference>
<dbReference type="SUPFAM" id="SSF53098">
    <property type="entry name" value="Ribonuclease H-like"/>
    <property type="match status" value="1"/>
</dbReference>
<gene>
    <name evidence="2" type="ORF">HQ394_02045</name>
    <name evidence="3" type="ORF">HQ394_04290</name>
    <name evidence="4" type="ORF">HQ394_13245</name>
    <name evidence="5" type="ORF">HQ394_17250</name>
    <name evidence="6" type="ORF">HQ394_17375</name>
</gene>
<dbReference type="AlphaFoldDB" id="A0A7H1MY23"/>
<evidence type="ECO:0000313" key="2">
    <source>
        <dbReference type="EMBL" id="QNT68359.1"/>
    </source>
</evidence>
<dbReference type="InterPro" id="IPR047658">
    <property type="entry name" value="IS4-like_transpos"/>
</dbReference>
<keyword evidence="7" id="KW-1185">Reference proteome</keyword>
<dbReference type="PANTHER" id="PTHR35404:SF8">
    <property type="entry name" value="TRANSPOSASE OF TN10"/>
    <property type="match status" value="1"/>
</dbReference>
<evidence type="ECO:0000313" key="7">
    <source>
        <dbReference type="Proteomes" id="UP000516369"/>
    </source>
</evidence>
<dbReference type="EMBL" id="CP053923">
    <property type="protein sequence ID" value="QNT70749.1"/>
    <property type="molecule type" value="Genomic_DNA"/>
</dbReference>
<dbReference type="EMBL" id="CP053923">
    <property type="protein sequence ID" value="QNT70764.1"/>
    <property type="molecule type" value="Genomic_DNA"/>
</dbReference>
<name>A0A7H1MY23_9PROT</name>
<reference evidence="2 7" key="1">
    <citation type="submission" date="2020-05" db="EMBL/GenBank/DDBJ databases">
        <title>Complete closed genome sequence of Defluviicoccus vanus.</title>
        <authorList>
            <person name="Bessarab I."/>
            <person name="Arumugam K."/>
            <person name="Maszenan A.M."/>
            <person name="Seviour R.J."/>
            <person name="Williams R.B."/>
        </authorList>
    </citation>
    <scope>NUCLEOTIDE SEQUENCE [LARGE SCALE GENOMIC DNA]</scope>
    <source>
        <strain evidence="2 7">Ben 114</strain>
    </source>
</reference>
<dbReference type="KEGG" id="dvn:HQ394_17250"/>
<proteinExistence type="predicted"/>
<sequence length="376" mass="40899">MTDVRRFLDGVFAGHVHAKRIASLANGTLGVMTGASLAVSMIGHALAQARGLLTKHAVKQVDRLLSNAGVSVWEMFGQWVPEAVGGRKEIVVAMDWTDFDADGQATLALNLVTGHGRATPLLWLTMLKAELAGQRNAIEDACLGRLAGVLPAGTTATILADRGFGDRKLFDYLTKLGFAYVIRFRGDIRVDAADGESRAAAEWVGKGGRARHLRGASVTAAAQPVGAVVCVHAKAMKEPWCLATSKADASAREIVNLYARRWTIEPSFRDTKDLRFGMGLGAVRIGDPQRRDRLLLLNAFAVLFLTLLGEAGEALGMDRHLKVNTAKRRTHSLFRQGCMLYDLIPAMPEPRLRPLIERFLEMLKNKPITAQLTNIA</sequence>
<evidence type="ECO:0000313" key="4">
    <source>
        <dbReference type="EMBL" id="QNT70118.1"/>
    </source>
</evidence>
<dbReference type="Pfam" id="PF01609">
    <property type="entry name" value="DDE_Tnp_1"/>
    <property type="match status" value="1"/>
</dbReference>
<feature type="domain" description="Transposase IS4-like" evidence="1">
    <location>
        <begin position="126"/>
        <end position="301"/>
    </location>
</feature>
<evidence type="ECO:0000313" key="3">
    <source>
        <dbReference type="EMBL" id="QNT68729.1"/>
    </source>
</evidence>
<dbReference type="InterPro" id="IPR002559">
    <property type="entry name" value="Transposase_11"/>
</dbReference>
<dbReference type="GO" id="GO:0003677">
    <property type="term" value="F:DNA binding"/>
    <property type="evidence" value="ECO:0007669"/>
    <property type="project" value="InterPro"/>
</dbReference>
<dbReference type="EMBL" id="CP053923">
    <property type="protein sequence ID" value="QNT68359.1"/>
    <property type="molecule type" value="Genomic_DNA"/>
</dbReference>
<protein>
    <submittedName>
        <fullName evidence="2">IS4 family transposase</fullName>
    </submittedName>
</protein>
<evidence type="ECO:0000313" key="6">
    <source>
        <dbReference type="EMBL" id="QNT70764.1"/>
    </source>
</evidence>
<dbReference type="EMBL" id="CP053923">
    <property type="protein sequence ID" value="QNT70118.1"/>
    <property type="molecule type" value="Genomic_DNA"/>
</dbReference>
<accession>A0A7H1MY23</accession>
<dbReference type="PANTHER" id="PTHR35404">
    <property type="entry name" value="TRANSPOSASE OF TN10"/>
    <property type="match status" value="1"/>
</dbReference>
<dbReference type="Proteomes" id="UP000516369">
    <property type="component" value="Chromosome"/>
</dbReference>
<dbReference type="EMBL" id="CP053923">
    <property type="protein sequence ID" value="QNT68729.1"/>
    <property type="molecule type" value="Genomic_DNA"/>
</dbReference>
<organism evidence="2 7">
    <name type="scientific">Defluviicoccus vanus</name>
    <dbReference type="NCBI Taxonomy" id="111831"/>
    <lineage>
        <taxon>Bacteria</taxon>
        <taxon>Pseudomonadati</taxon>
        <taxon>Pseudomonadota</taxon>
        <taxon>Alphaproteobacteria</taxon>
        <taxon>Rhodospirillales</taxon>
        <taxon>Rhodospirillaceae</taxon>
        <taxon>Defluviicoccus</taxon>
    </lineage>
</organism>
<evidence type="ECO:0000313" key="5">
    <source>
        <dbReference type="EMBL" id="QNT70749.1"/>
    </source>
</evidence>
<dbReference type="KEGG" id="dvn:HQ394_17375"/>